<dbReference type="EMBL" id="JAGIOI010000001">
    <property type="protein sequence ID" value="MBP2413553.1"/>
    <property type="molecule type" value="Genomic_DNA"/>
</dbReference>
<accession>A0ABS4YXP5</accession>
<keyword evidence="1" id="KW-0472">Membrane</keyword>
<sequence length="437" mass="47974">MSATEGPVSGEVPGARAAPESVRPPVVAMPGHASPTVNDMLFLALRRVLAPLRHAPWWLKVTLVYAAARVTSFVIFAAAAWQSDATPWYGQQPGYLEFIDSWDAGWYEKIFNQGYPSVIPRNADGSAQPNEWAFYPVLPLLARGVHSVTGMGWAGSGALVATLAGFAAALVVHQLFRHYAGPATALWGVAFFAFFPVSAVLQVPYAESLGILFLAAALLLLIRGNYWGAVPLVILLCLSRPAGVPFAAVVLLHLFLRWRNRGAVPFPWTQRLAGAVLLAVSAIMAFAWMLVAWWVTGDRSTYTDTETSWRGTGLVLFKPWFEVGVQLAGPFWGPLLPVLFAALAGLYLSSRAVRRIGPELRVWCAMYLLYLLAVLHPQSSTFRMLLPLFPLALAAAFISRSRAYRWAVLVMFTVLQVVWVVWLWQFAAISRGVGWPP</sequence>
<protein>
    <recommendedName>
        <fullName evidence="4">Integral membrane protein</fullName>
    </recommendedName>
</protein>
<gene>
    <name evidence="2" type="ORF">JOF48_002352</name>
</gene>
<keyword evidence="3" id="KW-1185">Reference proteome</keyword>
<evidence type="ECO:0000256" key="1">
    <source>
        <dbReference type="SAM" id="Phobius"/>
    </source>
</evidence>
<evidence type="ECO:0000313" key="3">
    <source>
        <dbReference type="Proteomes" id="UP000711614"/>
    </source>
</evidence>
<organism evidence="2 3">
    <name type="scientific">Arthrobacter stackebrandtii</name>
    <dbReference type="NCBI Taxonomy" id="272161"/>
    <lineage>
        <taxon>Bacteria</taxon>
        <taxon>Bacillati</taxon>
        <taxon>Actinomycetota</taxon>
        <taxon>Actinomycetes</taxon>
        <taxon>Micrococcales</taxon>
        <taxon>Micrococcaceae</taxon>
        <taxon>Arthrobacter</taxon>
    </lineage>
</organism>
<feature type="transmembrane region" description="Helical" evidence="1">
    <location>
        <begin position="208"/>
        <end position="226"/>
    </location>
</feature>
<dbReference type="RefSeq" id="WP_342591225.1">
    <property type="nucleotide sequence ID" value="NZ_JAGIOI010000001.1"/>
</dbReference>
<feature type="transmembrane region" description="Helical" evidence="1">
    <location>
        <begin position="382"/>
        <end position="399"/>
    </location>
</feature>
<feature type="transmembrane region" description="Helical" evidence="1">
    <location>
        <begin position="360"/>
        <end position="376"/>
    </location>
</feature>
<evidence type="ECO:0000313" key="2">
    <source>
        <dbReference type="EMBL" id="MBP2413553.1"/>
    </source>
</evidence>
<feature type="transmembrane region" description="Helical" evidence="1">
    <location>
        <begin position="406"/>
        <end position="427"/>
    </location>
</feature>
<feature type="transmembrane region" description="Helical" evidence="1">
    <location>
        <begin position="331"/>
        <end position="348"/>
    </location>
</feature>
<keyword evidence="1" id="KW-1133">Transmembrane helix</keyword>
<evidence type="ECO:0008006" key="4">
    <source>
        <dbReference type="Google" id="ProtNLM"/>
    </source>
</evidence>
<comment type="caution">
    <text evidence="2">The sequence shown here is derived from an EMBL/GenBank/DDBJ whole genome shotgun (WGS) entry which is preliminary data.</text>
</comment>
<feature type="transmembrane region" description="Helical" evidence="1">
    <location>
        <begin position="179"/>
        <end position="201"/>
    </location>
</feature>
<proteinExistence type="predicted"/>
<feature type="transmembrane region" description="Helical" evidence="1">
    <location>
        <begin position="232"/>
        <end position="256"/>
    </location>
</feature>
<dbReference type="Proteomes" id="UP000711614">
    <property type="component" value="Unassembled WGS sequence"/>
</dbReference>
<feature type="transmembrane region" description="Helical" evidence="1">
    <location>
        <begin position="276"/>
        <end position="295"/>
    </location>
</feature>
<keyword evidence="1" id="KW-0812">Transmembrane</keyword>
<name>A0ABS4YXP5_9MICC</name>
<feature type="transmembrane region" description="Helical" evidence="1">
    <location>
        <begin position="153"/>
        <end position="173"/>
    </location>
</feature>
<reference evidence="2 3" key="1">
    <citation type="submission" date="2021-03" db="EMBL/GenBank/DDBJ databases">
        <title>Sequencing the genomes of 1000 actinobacteria strains.</title>
        <authorList>
            <person name="Klenk H.-P."/>
        </authorList>
    </citation>
    <scope>NUCLEOTIDE SEQUENCE [LARGE SCALE GENOMIC DNA]</scope>
    <source>
        <strain evidence="2 3">DSM 16005</strain>
    </source>
</reference>